<accession>A0A1G2MI90</accession>
<organism evidence="4 5">
    <name type="scientific">Candidatus Taylorbacteria bacterium RIFCSPHIGHO2_02_FULL_43_32b</name>
    <dbReference type="NCBI Taxonomy" id="1802306"/>
    <lineage>
        <taxon>Bacteria</taxon>
        <taxon>Candidatus Tayloriibacteriota</taxon>
    </lineage>
</organism>
<evidence type="ECO:0000313" key="5">
    <source>
        <dbReference type="Proteomes" id="UP000177130"/>
    </source>
</evidence>
<name>A0A1G2MI90_9BACT</name>
<keyword evidence="1" id="KW-0328">Glycosyltransferase</keyword>
<reference evidence="4 5" key="1">
    <citation type="journal article" date="2016" name="Nat. Commun.">
        <title>Thousands of microbial genomes shed light on interconnected biogeochemical processes in an aquifer system.</title>
        <authorList>
            <person name="Anantharaman K."/>
            <person name="Brown C.T."/>
            <person name="Hug L.A."/>
            <person name="Sharon I."/>
            <person name="Castelle C.J."/>
            <person name="Probst A.J."/>
            <person name="Thomas B.C."/>
            <person name="Singh A."/>
            <person name="Wilkins M.J."/>
            <person name="Karaoz U."/>
            <person name="Brodie E.L."/>
            <person name="Williams K.H."/>
            <person name="Hubbard S.S."/>
            <person name="Banfield J.F."/>
        </authorList>
    </citation>
    <scope>NUCLEOTIDE SEQUENCE [LARGE SCALE GENOMIC DNA]</scope>
</reference>
<dbReference type="STRING" id="1802306.A3C72_04215"/>
<dbReference type="Pfam" id="PF04041">
    <property type="entry name" value="Glyco_hydro_130"/>
    <property type="match status" value="1"/>
</dbReference>
<evidence type="ECO:0000256" key="1">
    <source>
        <dbReference type="ARBA" id="ARBA00022676"/>
    </source>
</evidence>
<evidence type="ECO:0008006" key="6">
    <source>
        <dbReference type="Google" id="ProtNLM"/>
    </source>
</evidence>
<evidence type="ECO:0000313" key="4">
    <source>
        <dbReference type="EMBL" id="OHA23563.1"/>
    </source>
</evidence>
<evidence type="ECO:0000256" key="2">
    <source>
        <dbReference type="ARBA" id="ARBA00022679"/>
    </source>
</evidence>
<gene>
    <name evidence="4" type="ORF">A3C72_04215</name>
</gene>
<dbReference type="EMBL" id="MHRK01000030">
    <property type="protein sequence ID" value="OHA23563.1"/>
    <property type="molecule type" value="Genomic_DNA"/>
</dbReference>
<dbReference type="GO" id="GO:0016757">
    <property type="term" value="F:glycosyltransferase activity"/>
    <property type="evidence" value="ECO:0007669"/>
    <property type="project" value="UniProtKB-KW"/>
</dbReference>
<proteinExistence type="inferred from homology"/>
<comment type="caution">
    <text evidence="4">The sequence shown here is derived from an EMBL/GenBank/DDBJ whole genome shotgun (WGS) entry which is preliminary data.</text>
</comment>
<evidence type="ECO:0000256" key="3">
    <source>
        <dbReference type="ARBA" id="ARBA00024356"/>
    </source>
</evidence>
<keyword evidence="2" id="KW-0808">Transferase</keyword>
<comment type="similarity">
    <text evidence="3">Belongs to the glycosyl hydrolase 130 family.</text>
</comment>
<dbReference type="InterPro" id="IPR007184">
    <property type="entry name" value="Mannoside_phosphorylase"/>
</dbReference>
<protein>
    <recommendedName>
        <fullName evidence="6">Glycosidase</fullName>
    </recommendedName>
</protein>
<dbReference type="Gene3D" id="2.115.10.20">
    <property type="entry name" value="Glycosyl hydrolase domain, family 43"/>
    <property type="match status" value="1"/>
</dbReference>
<dbReference type="CDD" id="cd18614">
    <property type="entry name" value="GH130"/>
    <property type="match status" value="1"/>
</dbReference>
<dbReference type="AlphaFoldDB" id="A0A1G2MI90"/>
<dbReference type="SUPFAM" id="SSF75005">
    <property type="entry name" value="Arabinanase/levansucrase/invertase"/>
    <property type="match status" value="1"/>
</dbReference>
<sequence length="371" mass="41418">MKGVLFITTLAIIALAILITFVHAKRRPKTLSKEKHHLKLKRSLHNPIIKPIKENEWESEGTFNPAAVKIDDKVHLLFRSTGSDGISRIGYASSDNGVTIVERSNSPVYVPTEWHEGAVSVGPGFSQDVWGSGGGWGGCEDPKATYIPDEEKIYMTYVANNGWGPQRIAITSISKKDFLAKRWNWKKSKLISKPDEVNKSAVILPKKVNGKYVVFHRVFPDILVDYVDNLDFNNSFLVPKHRIPVRKNMWDSRKVSIGATPIETPYGWLAIYHAVDNKDSGKYKIGAMLLKKDEPHVVLARTERPILSPDAYYENDWKPGIAYPSGAAVVGDQLHVYYGGGDKYVCVASTPLKDILSYLLKTGPRSKMAIA</sequence>
<dbReference type="PANTHER" id="PTHR34106">
    <property type="entry name" value="GLYCOSIDASE"/>
    <property type="match status" value="1"/>
</dbReference>
<dbReference type="InterPro" id="IPR023296">
    <property type="entry name" value="Glyco_hydro_beta-prop_sf"/>
</dbReference>
<dbReference type="PANTHER" id="PTHR34106:SF5">
    <property type="entry name" value="GLYCOSIDASE"/>
    <property type="match status" value="1"/>
</dbReference>
<dbReference type="Proteomes" id="UP000177130">
    <property type="component" value="Unassembled WGS sequence"/>
</dbReference>